<sequence>MNPVLQNILTRRSVRAFTDKKISREDLDLILKAGIYAPSGMNKQTWQFTVIQNQNKIQELAKAIGKSLKRDANYNFYGPDTIILLSNEKDNSNGLADCSCALQNIFLMANELGIGSCWINQLKTICDELEIRSLLNSYGIPENHIVWGIAVLGYPEKPNEIKPKNESVIKFVD</sequence>
<dbReference type="RefSeq" id="WP_058294298.1">
    <property type="nucleotide sequence ID" value="NZ_CAKJVE010000004.1"/>
</dbReference>
<dbReference type="Proteomes" id="UP000789738">
    <property type="component" value="Unassembled WGS sequence"/>
</dbReference>
<evidence type="ECO:0000256" key="2">
    <source>
        <dbReference type="ARBA" id="ARBA00023002"/>
    </source>
</evidence>
<dbReference type="EC" id="1.5.1.38" evidence="7"/>
<dbReference type="Proteomes" id="UP000220840">
    <property type="component" value="Unassembled WGS sequence"/>
</dbReference>
<dbReference type="Gene3D" id="3.40.109.10">
    <property type="entry name" value="NADH Oxidase"/>
    <property type="match status" value="1"/>
</dbReference>
<reference evidence="5" key="4">
    <citation type="submission" date="2022-10" db="EMBL/GenBank/DDBJ databases">
        <authorList>
            <person name="Aires J."/>
            <person name="Mesa V."/>
        </authorList>
    </citation>
    <scope>NUCLEOTIDE SEQUENCE</scope>
    <source>
        <strain evidence="5">Clostridium neonatale JD116</strain>
    </source>
</reference>
<dbReference type="EMBL" id="PDCJ01000002">
    <property type="protein sequence ID" value="PEG30133.1"/>
    <property type="molecule type" value="Genomic_DNA"/>
</dbReference>
<reference evidence="6 8" key="1">
    <citation type="submission" date="2017-10" db="EMBL/GenBank/DDBJ databases">
        <title>Effective Description of Clostridium neonatale sp. nov. linked to necrotizing enterocolitis in neonates and a clarification of species assignable to the genus Clostridium (Prazmowski 1880) emend. Lawson and Rainey 2016.</title>
        <authorList>
            <person name="Bernard K."/>
            <person name="Burdz T."/>
            <person name="Wiebe D."/>
            <person name="Balcewich B."/>
            <person name="Alfa M."/>
            <person name="Bernier A.-M."/>
        </authorList>
    </citation>
    <scope>NUCLEOTIDE SEQUENCE [LARGE SCALE GENOMIC DNA]</scope>
    <source>
        <strain evidence="6 8">LCDC99A005</strain>
    </source>
</reference>
<dbReference type="InterPro" id="IPR029479">
    <property type="entry name" value="Nitroreductase"/>
</dbReference>
<gene>
    <name evidence="7" type="primary">frp</name>
    <name evidence="5" type="ORF">CNEO2_840013</name>
    <name evidence="4" type="ORF">CNEO_44547</name>
    <name evidence="7" type="ORF">CNEONATNEC25_01109</name>
    <name evidence="6" type="ORF">CQ394_15975</name>
</gene>
<evidence type="ECO:0000313" key="7">
    <source>
        <dbReference type="EMBL" id="VCT83513.1"/>
    </source>
</evidence>
<keyword evidence="8" id="KW-1185">Reference proteome</keyword>
<dbReference type="PANTHER" id="PTHR43673">
    <property type="entry name" value="NAD(P)H NITROREDUCTASE YDGI-RELATED"/>
    <property type="match status" value="1"/>
</dbReference>
<dbReference type="EMBL" id="CAMTCP010000286">
    <property type="protein sequence ID" value="CAI3690754.1"/>
    <property type="molecule type" value="Genomic_DNA"/>
</dbReference>
<evidence type="ECO:0000259" key="3">
    <source>
        <dbReference type="Pfam" id="PF00881"/>
    </source>
</evidence>
<reference evidence="4" key="3">
    <citation type="submission" date="2021-10" db="EMBL/GenBank/DDBJ databases">
        <authorList>
            <person name="Mesa V."/>
        </authorList>
    </citation>
    <scope>NUCLEOTIDE SEQUENCE</scope>
    <source>
        <strain evidence="4">CC3_PB</strain>
    </source>
</reference>
<dbReference type="SUPFAM" id="SSF55469">
    <property type="entry name" value="FMN-dependent nitroreductase-like"/>
    <property type="match status" value="1"/>
</dbReference>
<dbReference type="Proteomes" id="UP000431451">
    <property type="component" value="Unassembled WGS sequence"/>
</dbReference>
<comment type="similarity">
    <text evidence="1">Belongs to the nitroreductase family.</text>
</comment>
<accession>A0A2A7MFD2</accession>
<evidence type="ECO:0000313" key="8">
    <source>
        <dbReference type="Proteomes" id="UP000220840"/>
    </source>
</evidence>
<protein>
    <submittedName>
        <fullName evidence="4 6">Nitroreductase</fullName>
    </submittedName>
    <submittedName>
        <fullName evidence="7">NADPH-flavin oxidoreductase</fullName>
        <ecNumber evidence="7">1.5.1.38</ecNumber>
    </submittedName>
</protein>
<feature type="domain" description="Nitroreductase" evidence="3">
    <location>
        <begin position="8"/>
        <end position="154"/>
    </location>
</feature>
<dbReference type="STRING" id="137838.GCA_001458595_01433"/>
<name>A0A2A7MFD2_9CLOT</name>
<dbReference type="Pfam" id="PF00881">
    <property type="entry name" value="Nitroreductase"/>
    <property type="match status" value="1"/>
</dbReference>
<proteinExistence type="inferred from homology"/>
<dbReference type="AlphaFoldDB" id="A0A2A7MFD2"/>
<dbReference type="GO" id="GO:0052873">
    <property type="term" value="F:FMN reductase (NADPH) activity"/>
    <property type="evidence" value="ECO:0007669"/>
    <property type="project" value="UniProtKB-EC"/>
</dbReference>
<reference evidence="7 9" key="2">
    <citation type="submission" date="2018-06" db="EMBL/GenBank/DDBJ databases">
        <authorList>
            <consortium name="IHU Genomes"/>
        </authorList>
    </citation>
    <scope>NUCLEOTIDE SEQUENCE [LARGE SCALE GENOMIC DNA]</scope>
    <source>
        <strain evidence="7 9">NEC25</strain>
    </source>
</reference>
<dbReference type="EMBL" id="UWJD01000001">
    <property type="protein sequence ID" value="VCT83513.1"/>
    <property type="molecule type" value="Genomic_DNA"/>
</dbReference>
<dbReference type="OrthoDB" id="9783470at2"/>
<dbReference type="EMBL" id="CAKJVE010000004">
    <property type="protein sequence ID" value="CAG9710009.1"/>
    <property type="molecule type" value="Genomic_DNA"/>
</dbReference>
<evidence type="ECO:0000313" key="9">
    <source>
        <dbReference type="Proteomes" id="UP000431451"/>
    </source>
</evidence>
<evidence type="ECO:0000313" key="6">
    <source>
        <dbReference type="EMBL" id="PEG30133.1"/>
    </source>
</evidence>
<evidence type="ECO:0000256" key="1">
    <source>
        <dbReference type="ARBA" id="ARBA00007118"/>
    </source>
</evidence>
<dbReference type="InterPro" id="IPR000415">
    <property type="entry name" value="Nitroreductase-like"/>
</dbReference>
<dbReference type="Proteomes" id="UP001189143">
    <property type="component" value="Unassembled WGS sequence"/>
</dbReference>
<keyword evidence="2 7" id="KW-0560">Oxidoreductase</keyword>
<evidence type="ECO:0000313" key="4">
    <source>
        <dbReference type="EMBL" id="CAG9710009.1"/>
    </source>
</evidence>
<dbReference type="PANTHER" id="PTHR43673:SF10">
    <property type="entry name" value="NADH DEHYDROGENASE_NAD(P)H NITROREDUCTASE XCC3605-RELATED"/>
    <property type="match status" value="1"/>
</dbReference>
<dbReference type="CDD" id="cd02136">
    <property type="entry name" value="PnbA_NfnB-like"/>
    <property type="match status" value="1"/>
</dbReference>
<evidence type="ECO:0000313" key="5">
    <source>
        <dbReference type="EMBL" id="CAI3690754.1"/>
    </source>
</evidence>
<organism evidence="6 8">
    <name type="scientific">Clostridium neonatale</name>
    <dbReference type="NCBI Taxonomy" id="137838"/>
    <lineage>
        <taxon>Bacteria</taxon>
        <taxon>Bacillati</taxon>
        <taxon>Bacillota</taxon>
        <taxon>Clostridia</taxon>
        <taxon>Eubacteriales</taxon>
        <taxon>Clostridiaceae</taxon>
        <taxon>Clostridium</taxon>
    </lineage>
</organism>